<dbReference type="OrthoDB" id="7875742at2"/>
<feature type="transmembrane region" description="Helical" evidence="2">
    <location>
        <begin position="163"/>
        <end position="180"/>
    </location>
</feature>
<comment type="caution">
    <text evidence="3">The sequence shown here is derived from an EMBL/GenBank/DDBJ whole genome shotgun (WGS) entry which is preliminary data.</text>
</comment>
<dbReference type="EMBL" id="BLIV01000010">
    <property type="protein sequence ID" value="GFE52233.1"/>
    <property type="molecule type" value="Genomic_DNA"/>
</dbReference>
<name>A0A640VVP5_9RHOB</name>
<accession>A0A640VVP5</accession>
<dbReference type="Proteomes" id="UP000436522">
    <property type="component" value="Unassembled WGS sequence"/>
</dbReference>
<evidence type="ECO:0008006" key="5">
    <source>
        <dbReference type="Google" id="ProtNLM"/>
    </source>
</evidence>
<organism evidence="3 4">
    <name type="scientific">Roseobacter cerasinus</name>
    <dbReference type="NCBI Taxonomy" id="2602289"/>
    <lineage>
        <taxon>Bacteria</taxon>
        <taxon>Pseudomonadati</taxon>
        <taxon>Pseudomonadota</taxon>
        <taxon>Alphaproteobacteria</taxon>
        <taxon>Rhodobacterales</taxon>
        <taxon>Roseobacteraceae</taxon>
        <taxon>Roseobacter</taxon>
    </lineage>
</organism>
<sequence length="181" mass="18789">MSAPIRIPQGERGKIRVFAINQPPEEIATALKKQPKADLARELLNAPHLSTTSAEIFPMSDLAGVGLAGYLSEGYAVEDDALAPDRAKLDALDGYVMLLFSDSFGGAAAELEPGPTLTIIGTYAELRPSGTTGAIDTDSARPYSGASGVTPPAPARRSAGSSVMVLAAAGLLGLGLWWFFS</sequence>
<feature type="region of interest" description="Disordered" evidence="1">
    <location>
        <begin position="134"/>
        <end position="157"/>
    </location>
</feature>
<evidence type="ECO:0000256" key="2">
    <source>
        <dbReference type="SAM" id="Phobius"/>
    </source>
</evidence>
<evidence type="ECO:0000313" key="4">
    <source>
        <dbReference type="Proteomes" id="UP000436522"/>
    </source>
</evidence>
<dbReference type="RefSeq" id="WP_159980671.1">
    <property type="nucleotide sequence ID" value="NZ_BLIV01000010.1"/>
</dbReference>
<keyword evidence="2" id="KW-0472">Membrane</keyword>
<gene>
    <name evidence="3" type="ORF">So717_39860</name>
</gene>
<proteinExistence type="predicted"/>
<evidence type="ECO:0000313" key="3">
    <source>
        <dbReference type="EMBL" id="GFE52233.1"/>
    </source>
</evidence>
<keyword evidence="2" id="KW-0812">Transmembrane</keyword>
<keyword evidence="4" id="KW-1185">Reference proteome</keyword>
<reference evidence="3 4" key="1">
    <citation type="submission" date="2019-12" db="EMBL/GenBank/DDBJ databases">
        <title>Roseobacter cerasinus sp. nov., isolated from seawater around aquaculture.</title>
        <authorList>
            <person name="Muramatsu S."/>
            <person name="Takabe Y."/>
            <person name="Mori K."/>
            <person name="Takaichi S."/>
            <person name="Hanada S."/>
        </authorList>
    </citation>
    <scope>NUCLEOTIDE SEQUENCE [LARGE SCALE GENOMIC DNA]</scope>
    <source>
        <strain evidence="3 4">AI77</strain>
    </source>
</reference>
<evidence type="ECO:0000256" key="1">
    <source>
        <dbReference type="SAM" id="MobiDB-lite"/>
    </source>
</evidence>
<keyword evidence="2" id="KW-1133">Transmembrane helix</keyword>
<protein>
    <recommendedName>
        <fullName evidence="5">Aspartate carbamoyltransferase catalytic subunit</fullName>
    </recommendedName>
</protein>
<dbReference type="AlphaFoldDB" id="A0A640VVP5"/>